<proteinExistence type="inferred from homology"/>
<evidence type="ECO:0000256" key="4">
    <source>
        <dbReference type="ARBA" id="ARBA00022807"/>
    </source>
</evidence>
<keyword evidence="2" id="KW-0645">Protease</keyword>
<dbReference type="PROSITE" id="PS51935">
    <property type="entry name" value="NLPC_P60"/>
    <property type="match status" value="1"/>
</dbReference>
<dbReference type="Pfam" id="PF00877">
    <property type="entry name" value="NLPC_P60"/>
    <property type="match status" value="1"/>
</dbReference>
<dbReference type="PATRIC" id="fig|1807.13.peg.6396"/>
<dbReference type="InterPro" id="IPR051794">
    <property type="entry name" value="PG_Endopeptidase_C40"/>
</dbReference>
<evidence type="ECO:0000256" key="2">
    <source>
        <dbReference type="ARBA" id="ARBA00022670"/>
    </source>
</evidence>
<organism evidence="7 8">
    <name type="scientific">Mycolicibacterium obuense</name>
    <dbReference type="NCBI Taxonomy" id="1807"/>
    <lineage>
        <taxon>Bacteria</taxon>
        <taxon>Bacillati</taxon>
        <taxon>Actinomycetota</taxon>
        <taxon>Actinomycetes</taxon>
        <taxon>Mycobacteriales</taxon>
        <taxon>Mycobacteriaceae</taxon>
        <taxon>Mycolicibacterium</taxon>
    </lineage>
</organism>
<comment type="caution">
    <text evidence="7">The sequence shown here is derived from an EMBL/GenBank/DDBJ whole genome shotgun (WGS) entry which is preliminary data.</text>
</comment>
<gene>
    <name evidence="7" type="ORF">WN67_33145</name>
</gene>
<dbReference type="Proteomes" id="UP000034150">
    <property type="component" value="Unassembled WGS sequence"/>
</dbReference>
<evidence type="ECO:0000256" key="5">
    <source>
        <dbReference type="SAM" id="MobiDB-lite"/>
    </source>
</evidence>
<dbReference type="RefSeq" id="WP_046676789.1">
    <property type="nucleotide sequence ID" value="NZ_LAUZ02000214.1"/>
</dbReference>
<evidence type="ECO:0000256" key="1">
    <source>
        <dbReference type="ARBA" id="ARBA00007074"/>
    </source>
</evidence>
<evidence type="ECO:0000259" key="6">
    <source>
        <dbReference type="PROSITE" id="PS51935"/>
    </source>
</evidence>
<dbReference type="PANTHER" id="PTHR47359:SF3">
    <property type="entry name" value="NLP_P60 DOMAIN-CONTAINING PROTEIN-RELATED"/>
    <property type="match status" value="1"/>
</dbReference>
<protein>
    <submittedName>
        <fullName evidence="7">Endopeptidase</fullName>
    </submittedName>
</protein>
<sequence>CTPELVPPPRGSDACPSAAPPAPPLPGVIPPGDVAPPGSPEATTVIQAALSRIGSPYSWGAAGPSAFDCSGLVMWAFQQAGISLPHSSQALAAGGQPVSRDQMQPGDLVTYYSDASHVGIYIGDGMMVHASTYGTPVRVAPVDNAPIYNVRRY</sequence>
<dbReference type="SUPFAM" id="SSF54001">
    <property type="entry name" value="Cysteine proteinases"/>
    <property type="match status" value="1"/>
</dbReference>
<dbReference type="InterPro" id="IPR000064">
    <property type="entry name" value="NLP_P60_dom"/>
</dbReference>
<keyword evidence="4" id="KW-0788">Thiol protease</keyword>
<name>A0A0M2WBD9_9MYCO</name>
<feature type="compositionally biased region" description="Pro residues" evidence="5">
    <location>
        <begin position="1"/>
        <end position="10"/>
    </location>
</feature>
<keyword evidence="3" id="KW-0378">Hydrolase</keyword>
<dbReference type="GO" id="GO:0006508">
    <property type="term" value="P:proteolysis"/>
    <property type="evidence" value="ECO:0007669"/>
    <property type="project" value="UniProtKB-KW"/>
</dbReference>
<dbReference type="PANTHER" id="PTHR47359">
    <property type="entry name" value="PEPTIDOGLYCAN DL-ENDOPEPTIDASE CWLO"/>
    <property type="match status" value="1"/>
</dbReference>
<feature type="region of interest" description="Disordered" evidence="5">
    <location>
        <begin position="1"/>
        <end position="41"/>
    </location>
</feature>
<feature type="compositionally biased region" description="Pro residues" evidence="5">
    <location>
        <begin position="18"/>
        <end position="39"/>
    </location>
</feature>
<accession>A0A0M2WBD9</accession>
<dbReference type="InterPro" id="IPR038765">
    <property type="entry name" value="Papain-like_cys_pep_sf"/>
</dbReference>
<dbReference type="GO" id="GO:0008234">
    <property type="term" value="F:cysteine-type peptidase activity"/>
    <property type="evidence" value="ECO:0007669"/>
    <property type="project" value="UniProtKB-KW"/>
</dbReference>
<dbReference type="EMBL" id="LAUZ02000214">
    <property type="protein sequence ID" value="KKO60587.1"/>
    <property type="molecule type" value="Genomic_DNA"/>
</dbReference>
<keyword evidence="8" id="KW-1185">Reference proteome</keyword>
<evidence type="ECO:0000313" key="7">
    <source>
        <dbReference type="EMBL" id="KKO60587.1"/>
    </source>
</evidence>
<dbReference type="AlphaFoldDB" id="A0A0M2WBD9"/>
<reference evidence="7 8" key="1">
    <citation type="journal article" date="2015" name="Genome Announc.">
        <title>Draft Genome Sequence of Mycobacterium obuense Strain UC1, Isolated from Patient Sputum.</title>
        <authorList>
            <person name="Greninger A.L."/>
            <person name="Cunningham G."/>
            <person name="Hsu E.D."/>
            <person name="Yu J.M."/>
            <person name="Chiu C.Y."/>
            <person name="Miller S."/>
        </authorList>
    </citation>
    <scope>NUCLEOTIDE SEQUENCE [LARGE SCALE GENOMIC DNA]</scope>
    <source>
        <strain evidence="7 8">UC1</strain>
    </source>
</reference>
<evidence type="ECO:0000256" key="3">
    <source>
        <dbReference type="ARBA" id="ARBA00022801"/>
    </source>
</evidence>
<dbReference type="Gene3D" id="3.90.1720.10">
    <property type="entry name" value="endopeptidase domain like (from Nostoc punctiforme)"/>
    <property type="match status" value="1"/>
</dbReference>
<feature type="non-terminal residue" evidence="7">
    <location>
        <position position="1"/>
    </location>
</feature>
<evidence type="ECO:0000313" key="8">
    <source>
        <dbReference type="Proteomes" id="UP000034150"/>
    </source>
</evidence>
<comment type="similarity">
    <text evidence="1">Belongs to the peptidase C40 family.</text>
</comment>
<feature type="domain" description="NlpC/P60" evidence="6">
    <location>
        <begin position="39"/>
        <end position="153"/>
    </location>
</feature>